<dbReference type="AlphaFoldDB" id="A0A6A5URY6"/>
<dbReference type="Pfam" id="PF00172">
    <property type="entry name" value="Zn_clus"/>
    <property type="match status" value="1"/>
</dbReference>
<evidence type="ECO:0000256" key="4">
    <source>
        <dbReference type="ARBA" id="ARBA00023163"/>
    </source>
</evidence>
<dbReference type="GO" id="GO:0008270">
    <property type="term" value="F:zinc ion binding"/>
    <property type="evidence" value="ECO:0007669"/>
    <property type="project" value="InterPro"/>
</dbReference>
<dbReference type="InterPro" id="IPR051127">
    <property type="entry name" value="Fungal_SecMet_Regulators"/>
</dbReference>
<dbReference type="PROSITE" id="PS00463">
    <property type="entry name" value="ZN2_CY6_FUNGAL_1"/>
    <property type="match status" value="1"/>
</dbReference>
<evidence type="ECO:0000259" key="6">
    <source>
        <dbReference type="PROSITE" id="PS50048"/>
    </source>
</evidence>
<dbReference type="GO" id="GO:0000978">
    <property type="term" value="F:RNA polymerase II cis-regulatory region sequence-specific DNA binding"/>
    <property type="evidence" value="ECO:0007669"/>
    <property type="project" value="TreeGrafter"/>
</dbReference>
<keyword evidence="5" id="KW-0539">Nucleus</keyword>
<dbReference type="GO" id="GO:0000981">
    <property type="term" value="F:DNA-binding transcription factor activity, RNA polymerase II-specific"/>
    <property type="evidence" value="ECO:0007669"/>
    <property type="project" value="InterPro"/>
</dbReference>
<evidence type="ECO:0000256" key="3">
    <source>
        <dbReference type="ARBA" id="ARBA00023125"/>
    </source>
</evidence>
<dbReference type="EMBL" id="ML976744">
    <property type="protein sequence ID" value="KAF1966532.1"/>
    <property type="molecule type" value="Genomic_DNA"/>
</dbReference>
<accession>A0A6A5URY6</accession>
<evidence type="ECO:0000256" key="5">
    <source>
        <dbReference type="ARBA" id="ARBA00023242"/>
    </source>
</evidence>
<dbReference type="OrthoDB" id="3266505at2759"/>
<keyword evidence="3" id="KW-0238">DNA-binding</keyword>
<keyword evidence="1" id="KW-0479">Metal-binding</keyword>
<dbReference type="SUPFAM" id="SSF57701">
    <property type="entry name" value="Zn2/Cys6 DNA-binding domain"/>
    <property type="match status" value="1"/>
</dbReference>
<dbReference type="PANTHER" id="PTHR47424">
    <property type="entry name" value="REGULATORY PROTEIN GAL4"/>
    <property type="match status" value="1"/>
</dbReference>
<organism evidence="7 8">
    <name type="scientific">Bimuria novae-zelandiae CBS 107.79</name>
    <dbReference type="NCBI Taxonomy" id="1447943"/>
    <lineage>
        <taxon>Eukaryota</taxon>
        <taxon>Fungi</taxon>
        <taxon>Dikarya</taxon>
        <taxon>Ascomycota</taxon>
        <taxon>Pezizomycotina</taxon>
        <taxon>Dothideomycetes</taxon>
        <taxon>Pleosporomycetidae</taxon>
        <taxon>Pleosporales</taxon>
        <taxon>Massarineae</taxon>
        <taxon>Didymosphaeriaceae</taxon>
        <taxon>Bimuria</taxon>
    </lineage>
</organism>
<dbReference type="GO" id="GO:0000435">
    <property type="term" value="P:positive regulation of transcription from RNA polymerase II promoter by galactose"/>
    <property type="evidence" value="ECO:0007669"/>
    <property type="project" value="TreeGrafter"/>
</dbReference>
<feature type="domain" description="Zn(2)-C6 fungal-type" evidence="6">
    <location>
        <begin position="22"/>
        <end position="51"/>
    </location>
</feature>
<protein>
    <recommendedName>
        <fullName evidence="6">Zn(2)-C6 fungal-type domain-containing protein</fullName>
    </recommendedName>
</protein>
<dbReference type="GO" id="GO:0005634">
    <property type="term" value="C:nucleus"/>
    <property type="evidence" value="ECO:0007669"/>
    <property type="project" value="TreeGrafter"/>
</dbReference>
<gene>
    <name evidence="7" type="ORF">BU23DRAFT_517795</name>
</gene>
<dbReference type="InterPro" id="IPR036864">
    <property type="entry name" value="Zn2-C6_fun-type_DNA-bd_sf"/>
</dbReference>
<evidence type="ECO:0000313" key="8">
    <source>
        <dbReference type="Proteomes" id="UP000800036"/>
    </source>
</evidence>
<dbReference type="PANTHER" id="PTHR47424:SF3">
    <property type="entry name" value="REGULATORY PROTEIN GAL4"/>
    <property type="match status" value="1"/>
</dbReference>
<name>A0A6A5URY6_9PLEO</name>
<evidence type="ECO:0000256" key="1">
    <source>
        <dbReference type="ARBA" id="ARBA00022723"/>
    </source>
</evidence>
<dbReference type="InterPro" id="IPR007219">
    <property type="entry name" value="XnlR_reg_dom"/>
</dbReference>
<dbReference type="Gene3D" id="4.10.240.10">
    <property type="entry name" value="Zn(2)-C6 fungal-type DNA-binding domain"/>
    <property type="match status" value="1"/>
</dbReference>
<dbReference type="PROSITE" id="PS50048">
    <property type="entry name" value="ZN2_CY6_FUNGAL_2"/>
    <property type="match status" value="1"/>
</dbReference>
<dbReference type="SMART" id="SM00906">
    <property type="entry name" value="Fungal_trans"/>
    <property type="match status" value="1"/>
</dbReference>
<dbReference type="InterPro" id="IPR001138">
    <property type="entry name" value="Zn2Cys6_DnaBD"/>
</dbReference>
<dbReference type="CDD" id="cd00067">
    <property type="entry name" value="GAL4"/>
    <property type="match status" value="1"/>
</dbReference>
<keyword evidence="4" id="KW-0804">Transcription</keyword>
<keyword evidence="2" id="KW-0805">Transcription regulation</keyword>
<dbReference type="CDD" id="cd12148">
    <property type="entry name" value="fungal_TF_MHR"/>
    <property type="match status" value="1"/>
</dbReference>
<sequence>MEVGAPSSPKRKKVRAKYAPRACVSCRRSKLKCSGENPCQRCVDSGKRCFYSEDQTAAEALQNLSRPTLTQAPTTLATNDNSNGTFRRSLVPRNEGIERRASDASVLGLSMEARMARIESMMESLMLERGMTVTPRMSMERDGAASERLHADFLMQIAGEATLSLPSVQQGEISMGSPERARHSISAVSPASSGDVPATVRVGARTFAFPNPVEYQRYLGVFFDDIAPYYPCVNEVEFRIGSEKLLSVPAVQADHISLLALNYIVFACVDIATALDPLDPASQPSPPGWQWFRAADDLVGKRRTSGRVNLALLQFLALEAVYLMYADKGNAAYSIIGIAARLCFQAGLHQQSSWRTYTPFEIHMRQRIFWTVYFLDRRISLSCGRPYSIREADIDIEQPAYLHDKEIHPDQPLPEPNVSLSSNVYLNCMVCWGRLAADAWDGLFAATASKDGLVMDNALVFDARIKHWTETVLPTIPLLSPEYPPETRQLRQHTIVQNSLDQLRLLLFRQAMLSLQYDAEMVCTCGDMAVKIVQRAKAHESDTNEATSFRFHMASSLGGAILTLATLLFRDMPYVGLNDHPSGYYEEAHSDANNILANLASGLAVARRIRNDFADVENARQQVVDPTVFGFGGTAGADVKNMLPYTSLDFAQQPGVGVEPLVPDGHANGSSSASTLNTDLWSSVFAMREGKYGVPWI</sequence>
<reference evidence="7" key="1">
    <citation type="journal article" date="2020" name="Stud. Mycol.">
        <title>101 Dothideomycetes genomes: a test case for predicting lifestyles and emergence of pathogens.</title>
        <authorList>
            <person name="Haridas S."/>
            <person name="Albert R."/>
            <person name="Binder M."/>
            <person name="Bloem J."/>
            <person name="Labutti K."/>
            <person name="Salamov A."/>
            <person name="Andreopoulos B."/>
            <person name="Baker S."/>
            <person name="Barry K."/>
            <person name="Bills G."/>
            <person name="Bluhm B."/>
            <person name="Cannon C."/>
            <person name="Castanera R."/>
            <person name="Culley D."/>
            <person name="Daum C."/>
            <person name="Ezra D."/>
            <person name="Gonzalez J."/>
            <person name="Henrissat B."/>
            <person name="Kuo A."/>
            <person name="Liang C."/>
            <person name="Lipzen A."/>
            <person name="Lutzoni F."/>
            <person name="Magnuson J."/>
            <person name="Mondo S."/>
            <person name="Nolan M."/>
            <person name="Ohm R."/>
            <person name="Pangilinan J."/>
            <person name="Park H.-J."/>
            <person name="Ramirez L."/>
            <person name="Alfaro M."/>
            <person name="Sun H."/>
            <person name="Tritt A."/>
            <person name="Yoshinaga Y."/>
            <person name="Zwiers L.-H."/>
            <person name="Turgeon B."/>
            <person name="Goodwin S."/>
            <person name="Spatafora J."/>
            <person name="Crous P."/>
            <person name="Grigoriev I."/>
        </authorList>
    </citation>
    <scope>NUCLEOTIDE SEQUENCE</scope>
    <source>
        <strain evidence="7">CBS 107.79</strain>
    </source>
</reference>
<keyword evidence="8" id="KW-1185">Reference proteome</keyword>
<dbReference type="SMART" id="SM00066">
    <property type="entry name" value="GAL4"/>
    <property type="match status" value="1"/>
</dbReference>
<dbReference type="GO" id="GO:0006351">
    <property type="term" value="P:DNA-templated transcription"/>
    <property type="evidence" value="ECO:0007669"/>
    <property type="project" value="InterPro"/>
</dbReference>
<evidence type="ECO:0000313" key="7">
    <source>
        <dbReference type="EMBL" id="KAF1966532.1"/>
    </source>
</evidence>
<proteinExistence type="predicted"/>
<evidence type="ECO:0000256" key="2">
    <source>
        <dbReference type="ARBA" id="ARBA00023015"/>
    </source>
</evidence>
<dbReference type="Pfam" id="PF04082">
    <property type="entry name" value="Fungal_trans"/>
    <property type="match status" value="1"/>
</dbReference>
<dbReference type="Proteomes" id="UP000800036">
    <property type="component" value="Unassembled WGS sequence"/>
</dbReference>